<dbReference type="InterPro" id="IPR005097">
    <property type="entry name" value="Sacchrp_dh_NADP-bd"/>
</dbReference>
<reference evidence="3 4" key="1">
    <citation type="journal article" date="2023" name="Environ Microbiome">
        <title>A coral-associated actinobacterium mitigates coral bleaching under heat stress.</title>
        <authorList>
            <person name="Li J."/>
            <person name="Zou Y."/>
            <person name="Li Q."/>
            <person name="Zhang J."/>
            <person name="Bourne D.G."/>
            <person name="Lyu Y."/>
            <person name="Liu C."/>
            <person name="Zhang S."/>
        </authorList>
    </citation>
    <scope>NUCLEOTIDE SEQUENCE [LARGE SCALE GENOMIC DNA]</scope>
    <source>
        <strain evidence="3 4">SCSIO 13291</strain>
    </source>
</reference>
<dbReference type="InterPro" id="IPR036291">
    <property type="entry name" value="NAD(P)-bd_dom_sf"/>
</dbReference>
<feature type="compositionally biased region" description="Polar residues" evidence="1">
    <location>
        <begin position="325"/>
        <end position="337"/>
    </location>
</feature>
<proteinExistence type="predicted"/>
<feature type="domain" description="Saccharopine dehydrogenase NADP binding" evidence="2">
    <location>
        <begin position="18"/>
        <end position="97"/>
    </location>
</feature>
<name>A0ABZ3CC69_9ACTN</name>
<accession>A0ABZ3CC69</accession>
<dbReference type="Proteomes" id="UP001434337">
    <property type="component" value="Chromosome"/>
</dbReference>
<organism evidence="3 4">
    <name type="scientific">Propioniciclava soli</name>
    <dbReference type="NCBI Taxonomy" id="2775081"/>
    <lineage>
        <taxon>Bacteria</taxon>
        <taxon>Bacillati</taxon>
        <taxon>Actinomycetota</taxon>
        <taxon>Actinomycetes</taxon>
        <taxon>Propionibacteriales</taxon>
        <taxon>Propionibacteriaceae</taxon>
        <taxon>Propioniciclava</taxon>
    </lineage>
</organism>
<sequence length="337" mass="35780">MNGTEHRVLAASRRRPTALGSEVEFHALDARDATTLAAFAAESRVVVDASGLDDHGQIARTVLGAGCHLIDLSADTDHLTALRHLEAEARAAQRTVVTEAGLAPGLTNLLAAAAHAQAPAMGFLDLDLVLGLGEQHGPSATRWMLDQLAAPPRHPARHASLPAGFGHRTLHWVDFAEQHTLARDLGVDVVSRIALDPPQLGALTVRAARLHGLRPALLASANTAPALTRRDWWLAAATTSDGTRAWASGRRQNAATAVVAAWVVSRLTHTEPPPGVHALHHLTDLAALAPWLFLHGIATALDCATKPGMPGRWTRPRRTPDTGPSPATETTRNQALR</sequence>
<evidence type="ECO:0000256" key="1">
    <source>
        <dbReference type="SAM" id="MobiDB-lite"/>
    </source>
</evidence>
<protein>
    <submittedName>
        <fullName evidence="3">Saccharopine dehydrogenase NADP-binding domain-containing protein</fullName>
    </submittedName>
</protein>
<gene>
    <name evidence="3" type="ORF">PCC79_16790</name>
</gene>
<dbReference type="Gene3D" id="3.40.50.720">
    <property type="entry name" value="NAD(P)-binding Rossmann-like Domain"/>
    <property type="match status" value="1"/>
</dbReference>
<dbReference type="RefSeq" id="WP_342373640.1">
    <property type="nucleotide sequence ID" value="NZ_CP115965.1"/>
</dbReference>
<evidence type="ECO:0000313" key="4">
    <source>
        <dbReference type="Proteomes" id="UP001434337"/>
    </source>
</evidence>
<feature type="region of interest" description="Disordered" evidence="1">
    <location>
        <begin position="305"/>
        <end position="337"/>
    </location>
</feature>
<dbReference type="PANTHER" id="PTHR43796">
    <property type="entry name" value="CARBOXYNORSPERMIDINE SYNTHASE"/>
    <property type="match status" value="1"/>
</dbReference>
<evidence type="ECO:0000313" key="3">
    <source>
        <dbReference type="EMBL" id="WZX00358.1"/>
    </source>
</evidence>
<evidence type="ECO:0000259" key="2">
    <source>
        <dbReference type="Pfam" id="PF03435"/>
    </source>
</evidence>
<dbReference type="EMBL" id="CP115965">
    <property type="protein sequence ID" value="WZX00358.1"/>
    <property type="molecule type" value="Genomic_DNA"/>
</dbReference>
<keyword evidence="4" id="KW-1185">Reference proteome</keyword>
<dbReference type="PANTHER" id="PTHR43796:SF2">
    <property type="entry name" value="CARBOXYNORSPERMIDINE SYNTHASE"/>
    <property type="match status" value="1"/>
</dbReference>
<dbReference type="SUPFAM" id="SSF51735">
    <property type="entry name" value="NAD(P)-binding Rossmann-fold domains"/>
    <property type="match status" value="1"/>
</dbReference>
<dbReference type="Pfam" id="PF03435">
    <property type="entry name" value="Sacchrp_dh_NADP"/>
    <property type="match status" value="1"/>
</dbReference>